<gene>
    <name evidence="2" type="ORF">EVAR_19407_1</name>
</gene>
<sequence>MNITRRSSNTSQKRTTPDSVSPSPVQSTVLIGLQTESWRSKCIAITRHSAADSIADRGPSLADTRNISMGPECTSCAGVGLRQGKGVTIAVGVPAMKHDKLYCKPVAVVVFGRIQSWGVSEKIDAEHRDVSGRRVQSAEYETGYRLGSIFGEMETRAVVADEFGKRSNGQI</sequence>
<name>A0A4C1TRK1_EUMVA</name>
<feature type="region of interest" description="Disordered" evidence="1">
    <location>
        <begin position="1"/>
        <end position="26"/>
    </location>
</feature>
<proteinExistence type="predicted"/>
<evidence type="ECO:0000256" key="1">
    <source>
        <dbReference type="SAM" id="MobiDB-lite"/>
    </source>
</evidence>
<accession>A0A4C1TRK1</accession>
<evidence type="ECO:0000313" key="2">
    <source>
        <dbReference type="EMBL" id="GBP16615.1"/>
    </source>
</evidence>
<reference evidence="2 3" key="1">
    <citation type="journal article" date="2019" name="Commun. Biol.">
        <title>The bagworm genome reveals a unique fibroin gene that provides high tensile strength.</title>
        <authorList>
            <person name="Kono N."/>
            <person name="Nakamura H."/>
            <person name="Ohtoshi R."/>
            <person name="Tomita M."/>
            <person name="Numata K."/>
            <person name="Arakawa K."/>
        </authorList>
    </citation>
    <scope>NUCLEOTIDE SEQUENCE [LARGE SCALE GENOMIC DNA]</scope>
</reference>
<keyword evidence="3" id="KW-1185">Reference proteome</keyword>
<protein>
    <submittedName>
        <fullName evidence="2">Uncharacterized protein</fullName>
    </submittedName>
</protein>
<dbReference type="Proteomes" id="UP000299102">
    <property type="component" value="Unassembled WGS sequence"/>
</dbReference>
<organism evidence="2 3">
    <name type="scientific">Eumeta variegata</name>
    <name type="common">Bagworm moth</name>
    <name type="synonym">Eumeta japonica</name>
    <dbReference type="NCBI Taxonomy" id="151549"/>
    <lineage>
        <taxon>Eukaryota</taxon>
        <taxon>Metazoa</taxon>
        <taxon>Ecdysozoa</taxon>
        <taxon>Arthropoda</taxon>
        <taxon>Hexapoda</taxon>
        <taxon>Insecta</taxon>
        <taxon>Pterygota</taxon>
        <taxon>Neoptera</taxon>
        <taxon>Endopterygota</taxon>
        <taxon>Lepidoptera</taxon>
        <taxon>Glossata</taxon>
        <taxon>Ditrysia</taxon>
        <taxon>Tineoidea</taxon>
        <taxon>Psychidae</taxon>
        <taxon>Oiketicinae</taxon>
        <taxon>Eumeta</taxon>
    </lineage>
</organism>
<comment type="caution">
    <text evidence="2">The sequence shown here is derived from an EMBL/GenBank/DDBJ whole genome shotgun (WGS) entry which is preliminary data.</text>
</comment>
<evidence type="ECO:0000313" key="3">
    <source>
        <dbReference type="Proteomes" id="UP000299102"/>
    </source>
</evidence>
<dbReference type="AlphaFoldDB" id="A0A4C1TRK1"/>
<dbReference type="EMBL" id="BGZK01000080">
    <property type="protein sequence ID" value="GBP16615.1"/>
    <property type="molecule type" value="Genomic_DNA"/>
</dbReference>